<keyword evidence="2" id="KW-0808">Transferase</keyword>
<dbReference type="CDD" id="cd00761">
    <property type="entry name" value="Glyco_tranf_GTA_type"/>
    <property type="match status" value="1"/>
</dbReference>
<dbReference type="SUPFAM" id="SSF53448">
    <property type="entry name" value="Nucleotide-diphospho-sugar transferases"/>
    <property type="match status" value="1"/>
</dbReference>
<dbReference type="InterPro" id="IPR029044">
    <property type="entry name" value="Nucleotide-diphossugar_trans"/>
</dbReference>
<dbReference type="Proteomes" id="UP001272515">
    <property type="component" value="Unassembled WGS sequence"/>
</dbReference>
<dbReference type="EMBL" id="JAWJZB010000002">
    <property type="protein sequence ID" value="MDV5087688.1"/>
    <property type="molecule type" value="Genomic_DNA"/>
</dbReference>
<dbReference type="RefSeq" id="WP_317329506.1">
    <property type="nucleotide sequence ID" value="NZ_JAWJZA010000022.1"/>
</dbReference>
<evidence type="ECO:0000313" key="3">
    <source>
        <dbReference type="Proteomes" id="UP001272515"/>
    </source>
</evidence>
<name>A0ABU3Z704_9FIRM</name>
<protein>
    <submittedName>
        <fullName evidence="2">Glycosyltransferase family 2 protein</fullName>
        <ecNumber evidence="2">2.4.-.-</ecNumber>
    </submittedName>
</protein>
<proteinExistence type="predicted"/>
<dbReference type="EC" id="2.4.-.-" evidence="2"/>
<keyword evidence="3" id="KW-1185">Reference proteome</keyword>
<dbReference type="Gene3D" id="3.90.550.10">
    <property type="entry name" value="Spore Coat Polysaccharide Biosynthesis Protein SpsA, Chain A"/>
    <property type="match status" value="1"/>
</dbReference>
<evidence type="ECO:0000259" key="1">
    <source>
        <dbReference type="Pfam" id="PF00535"/>
    </source>
</evidence>
<organism evidence="2 3">
    <name type="scientific">Veillonella absiana</name>
    <dbReference type="NCBI Taxonomy" id="3079305"/>
    <lineage>
        <taxon>Bacteria</taxon>
        <taxon>Bacillati</taxon>
        <taxon>Bacillota</taxon>
        <taxon>Negativicutes</taxon>
        <taxon>Veillonellales</taxon>
        <taxon>Veillonellaceae</taxon>
        <taxon>Veillonella</taxon>
    </lineage>
</organism>
<reference evidence="2 3" key="1">
    <citation type="submission" date="2023-10" db="EMBL/GenBank/DDBJ databases">
        <title>Veillonella sp. nov., isolated from a pig farm feces dump.</title>
        <authorList>
            <person name="Chang Y.-H."/>
        </authorList>
    </citation>
    <scope>NUCLEOTIDE SEQUENCE [LARGE SCALE GENOMIC DNA]</scope>
    <source>
        <strain evidence="2 3">YH-vei2233</strain>
    </source>
</reference>
<comment type="caution">
    <text evidence="2">The sequence shown here is derived from an EMBL/GenBank/DDBJ whole genome shotgun (WGS) entry which is preliminary data.</text>
</comment>
<accession>A0ABU3Z704</accession>
<keyword evidence="2" id="KW-0328">Glycosyltransferase</keyword>
<gene>
    <name evidence="2" type="ORF">RVY80_02355</name>
</gene>
<dbReference type="PANTHER" id="PTHR22916:SF3">
    <property type="entry name" value="UDP-GLCNAC:BETAGAL BETA-1,3-N-ACETYLGLUCOSAMINYLTRANSFERASE-LIKE PROTEIN 1"/>
    <property type="match status" value="1"/>
</dbReference>
<dbReference type="InterPro" id="IPR001173">
    <property type="entry name" value="Glyco_trans_2-like"/>
</dbReference>
<evidence type="ECO:0000313" key="2">
    <source>
        <dbReference type="EMBL" id="MDV5087688.1"/>
    </source>
</evidence>
<dbReference type="Pfam" id="PF00535">
    <property type="entry name" value="Glycos_transf_2"/>
    <property type="match status" value="1"/>
</dbReference>
<dbReference type="GO" id="GO:0016757">
    <property type="term" value="F:glycosyltransferase activity"/>
    <property type="evidence" value="ECO:0007669"/>
    <property type="project" value="UniProtKB-KW"/>
</dbReference>
<sequence>MDSIELSVIIPAYNACKTIGRCLDSLLQSIQQAPVEIICVDDGSKDNTWDILQTYSKRCDCLRVFHKENGGVGSARNLGLSQANGDYIAWVDSDDYVTRDWYETIYAGLEKYNPDCLVFDYFYTRDDVDEPQHIALPEKVDLNAFVYEQSLERELKNFLSNQVIRASLLKKVKFNETYHMLEDYDVLTQVTPKFKNIVHINKCLYHYVQNESSLTHSVSSEVLWNNIDIVKTRYDYYSELGLHVSINDYLIQVAAYLYDSKNNNCSQQKKRVIQLKKSLHRYWKNLFIDHDISYKLKIKLGCAIIGIEDILNILLKLKRSQC</sequence>
<dbReference type="PANTHER" id="PTHR22916">
    <property type="entry name" value="GLYCOSYLTRANSFERASE"/>
    <property type="match status" value="1"/>
</dbReference>
<feature type="domain" description="Glycosyltransferase 2-like" evidence="1">
    <location>
        <begin position="7"/>
        <end position="151"/>
    </location>
</feature>